<evidence type="ECO:0000256" key="2">
    <source>
        <dbReference type="PROSITE-ProRule" id="PRU00176"/>
    </source>
</evidence>
<evidence type="ECO:0000256" key="1">
    <source>
        <dbReference type="ARBA" id="ARBA00022884"/>
    </source>
</evidence>
<comment type="caution">
    <text evidence="4">The sequence shown here is derived from an EMBL/GenBank/DDBJ whole genome shotgun (WGS) entry which is preliminary data.</text>
</comment>
<keyword evidence="1 2" id="KW-0694">RNA-binding</keyword>
<feature type="domain" description="RRM" evidence="3">
    <location>
        <begin position="2"/>
        <end position="79"/>
    </location>
</feature>
<dbReference type="Pfam" id="PF00076">
    <property type="entry name" value="RRM_1"/>
    <property type="match status" value="2"/>
</dbReference>
<dbReference type="EMBL" id="JAUCMV010000001">
    <property type="protein sequence ID" value="KAK0424761.1"/>
    <property type="molecule type" value="Genomic_DNA"/>
</dbReference>
<keyword evidence="5" id="KW-1185">Reference proteome</keyword>
<dbReference type="Proteomes" id="UP001175271">
    <property type="component" value="Unassembled WGS sequence"/>
</dbReference>
<dbReference type="PANTHER" id="PTHR48025:SF1">
    <property type="entry name" value="RRM DOMAIN-CONTAINING PROTEIN"/>
    <property type="match status" value="1"/>
</dbReference>
<dbReference type="PANTHER" id="PTHR48025">
    <property type="entry name" value="OS02G0815200 PROTEIN"/>
    <property type="match status" value="1"/>
</dbReference>
<accession>A0AA39II36</accession>
<dbReference type="PROSITE" id="PS50102">
    <property type="entry name" value="RRM"/>
    <property type="match status" value="2"/>
</dbReference>
<dbReference type="GO" id="GO:0003729">
    <property type="term" value="F:mRNA binding"/>
    <property type="evidence" value="ECO:0007669"/>
    <property type="project" value="TreeGrafter"/>
</dbReference>
<dbReference type="SMART" id="SM00360">
    <property type="entry name" value="RRM"/>
    <property type="match status" value="2"/>
</dbReference>
<protein>
    <recommendedName>
        <fullName evidence="3">RRM domain-containing protein</fullName>
    </recommendedName>
</protein>
<dbReference type="InterPro" id="IPR035979">
    <property type="entry name" value="RBD_domain_sf"/>
</dbReference>
<dbReference type="InterPro" id="IPR000504">
    <property type="entry name" value="RRM_dom"/>
</dbReference>
<reference evidence="4" key="1">
    <citation type="submission" date="2023-06" db="EMBL/GenBank/DDBJ databases">
        <title>Genomic analysis of the entomopathogenic nematode Steinernema hermaphroditum.</title>
        <authorList>
            <person name="Schwarz E.M."/>
            <person name="Heppert J.K."/>
            <person name="Baniya A."/>
            <person name="Schwartz H.T."/>
            <person name="Tan C.-H."/>
            <person name="Antoshechkin I."/>
            <person name="Sternberg P.W."/>
            <person name="Goodrich-Blair H."/>
            <person name="Dillman A.R."/>
        </authorList>
    </citation>
    <scope>NUCLEOTIDE SEQUENCE</scope>
    <source>
        <strain evidence="4">PS9179</strain>
        <tissue evidence="4">Whole animal</tissue>
    </source>
</reference>
<dbReference type="GO" id="GO:0005634">
    <property type="term" value="C:nucleus"/>
    <property type="evidence" value="ECO:0007669"/>
    <property type="project" value="TreeGrafter"/>
</dbReference>
<proteinExistence type="predicted"/>
<evidence type="ECO:0000313" key="5">
    <source>
        <dbReference type="Proteomes" id="UP001175271"/>
    </source>
</evidence>
<sequence length="309" mass="33986">MSRLIIKGLPGSITEDKLRRHFADHGATTDCQLRYTGDGIFQHFVFVGFHTEEDAQKVANPFNNTFIGTTRITLSFATGSQSERSSILGRGMSTSEEDGSFLDTGRLFVRNLPYTGPIDDLLFLFKPLSEISECKKTGKGKGFAVVTFVFPENPAAAYAALDGSVFNGRMLHLLPGDEKRDNKAFNPLNQKGLSAFQKEKQAKLKANAGKSHSWNALFLGANAVADTLANKLAVNKADTDVDESSASVRLALAETRLVRETREFLLQHGVKMHFPVRLPRDPIPGEKALKKKKECLDAIERKAAELADD</sequence>
<evidence type="ECO:0000259" key="3">
    <source>
        <dbReference type="PROSITE" id="PS50102"/>
    </source>
</evidence>
<organism evidence="4 5">
    <name type="scientific">Steinernema hermaphroditum</name>
    <dbReference type="NCBI Taxonomy" id="289476"/>
    <lineage>
        <taxon>Eukaryota</taxon>
        <taxon>Metazoa</taxon>
        <taxon>Ecdysozoa</taxon>
        <taxon>Nematoda</taxon>
        <taxon>Chromadorea</taxon>
        <taxon>Rhabditida</taxon>
        <taxon>Tylenchina</taxon>
        <taxon>Panagrolaimomorpha</taxon>
        <taxon>Strongyloidoidea</taxon>
        <taxon>Steinernematidae</taxon>
        <taxon>Steinernema</taxon>
    </lineage>
</organism>
<gene>
    <name evidence="4" type="ORF">QR680_008836</name>
</gene>
<name>A0AA39II36_9BILA</name>
<dbReference type="AlphaFoldDB" id="A0AA39II36"/>
<dbReference type="SUPFAM" id="SSF54928">
    <property type="entry name" value="RNA-binding domain, RBD"/>
    <property type="match status" value="1"/>
</dbReference>
<dbReference type="InterPro" id="IPR012677">
    <property type="entry name" value="Nucleotide-bd_a/b_plait_sf"/>
</dbReference>
<feature type="domain" description="RRM" evidence="3">
    <location>
        <begin position="105"/>
        <end position="178"/>
    </location>
</feature>
<dbReference type="InterPro" id="IPR050502">
    <property type="entry name" value="Euk_RNA-bind_prot"/>
</dbReference>
<evidence type="ECO:0000313" key="4">
    <source>
        <dbReference type="EMBL" id="KAK0424761.1"/>
    </source>
</evidence>
<dbReference type="Gene3D" id="3.30.70.330">
    <property type="match status" value="2"/>
</dbReference>